<dbReference type="EMBL" id="PNYC01000010">
    <property type="protein sequence ID" value="PMS35616.1"/>
    <property type="molecule type" value="Genomic_DNA"/>
</dbReference>
<organism evidence="1 2">
    <name type="scientific">Trinickia symbiotica</name>
    <dbReference type="NCBI Taxonomy" id="863227"/>
    <lineage>
        <taxon>Bacteria</taxon>
        <taxon>Pseudomonadati</taxon>
        <taxon>Pseudomonadota</taxon>
        <taxon>Betaproteobacteria</taxon>
        <taxon>Burkholderiales</taxon>
        <taxon>Burkholderiaceae</taxon>
        <taxon>Trinickia</taxon>
    </lineage>
</organism>
<gene>
    <name evidence="1" type="ORF">C0Z20_17150</name>
</gene>
<accession>A0A2N7X1K1</accession>
<evidence type="ECO:0000313" key="1">
    <source>
        <dbReference type="EMBL" id="PMS35616.1"/>
    </source>
</evidence>
<sequence length="109" mass="11421">MNGIEQSVWDPQSGNVFVAIPELGGKAASGAIGNPKQGKLVGMDHVSECMPAGLVIGRNIEIGAAPREGANSLPRGESDRRLPYEFSAAFCAFSLASMRCACKSPRRAS</sequence>
<name>A0A2N7X1K1_9BURK</name>
<protein>
    <submittedName>
        <fullName evidence="1">Uncharacterized protein</fullName>
    </submittedName>
</protein>
<proteinExistence type="predicted"/>
<keyword evidence="2" id="KW-1185">Reference proteome</keyword>
<evidence type="ECO:0000313" key="2">
    <source>
        <dbReference type="Proteomes" id="UP000235777"/>
    </source>
</evidence>
<reference evidence="1 2" key="1">
    <citation type="submission" date="2018-01" db="EMBL/GenBank/DDBJ databases">
        <title>Whole genome analyses suggest that Burkholderia sensu lato contains two further novel genera in the rhizoxinica-symbiotica group Mycetohabitans gen. nov., and Trinickia gen. nov.: implications for the evolution of diazotrophy and nodulation in the Burkholderiaceae.</title>
        <authorList>
            <person name="Estrada-de los Santos P."/>
            <person name="Palmer M."/>
            <person name="Chavez-Ramirez B."/>
            <person name="Beukes C."/>
            <person name="Steenkamp E.T."/>
            <person name="Hirsch A.M."/>
            <person name="Manyaka P."/>
            <person name="Maluk M."/>
            <person name="Lafos M."/>
            <person name="Crook M."/>
            <person name="Gross E."/>
            <person name="Simon M.F."/>
            <person name="Bueno dos Reis Junior F."/>
            <person name="Poole P.S."/>
            <person name="Venter S.N."/>
            <person name="James E.K."/>
        </authorList>
    </citation>
    <scope>NUCLEOTIDE SEQUENCE [LARGE SCALE GENOMIC DNA]</scope>
    <source>
        <strain evidence="1 2">JPY 581</strain>
    </source>
</reference>
<comment type="caution">
    <text evidence="1">The sequence shown here is derived from an EMBL/GenBank/DDBJ whole genome shotgun (WGS) entry which is preliminary data.</text>
</comment>
<dbReference type="Proteomes" id="UP000235777">
    <property type="component" value="Unassembled WGS sequence"/>
</dbReference>
<dbReference type="AlphaFoldDB" id="A0A2N7X1K1"/>